<evidence type="ECO:0000256" key="2">
    <source>
        <dbReference type="ARBA" id="ARBA00004939"/>
    </source>
</evidence>
<sequence>MKRFIITANWKLNGNNFLINNFIQNIKNYLSKNIITNTIIFAPPIPYINNIKDQIKNKHFFLGAQNVDTNLFGAFTGEISINMLQDINVQYVIIGHSERRLFHNESNEYIAKKFQIIKSKNMIPILCIGENIQEKSSKKSEIVCQKQLDVILKLSDENIFKNSIIAYEPVWAIGTGKTADIQYICKMHQFIKKYITENSNVHTNEIIIQYGGSVNLSNIQNFLNIDEINGVLLGNSSLNYNQFIKIIEIVNQTYNK</sequence>
<dbReference type="OrthoDB" id="9809429at2"/>
<dbReference type="GO" id="GO:0006096">
    <property type="term" value="P:glycolytic process"/>
    <property type="evidence" value="ECO:0007669"/>
    <property type="project" value="UniProtKB-UniRule"/>
</dbReference>
<keyword evidence="7 8" id="KW-0413">Isomerase</keyword>
<evidence type="ECO:0000256" key="5">
    <source>
        <dbReference type="ARBA" id="ARBA00022490"/>
    </source>
</evidence>
<dbReference type="Gene3D" id="3.20.20.70">
    <property type="entry name" value="Aldolase class I"/>
    <property type="match status" value="1"/>
</dbReference>
<dbReference type="AlphaFoldDB" id="A0A4D6YCZ5"/>
<dbReference type="EMBL" id="CP032999">
    <property type="protein sequence ID" value="QCI26003.1"/>
    <property type="molecule type" value="Genomic_DNA"/>
</dbReference>
<protein>
    <recommendedName>
        <fullName evidence="8 9">Triosephosphate isomerase</fullName>
        <shortName evidence="8">TIM</shortName>
        <shortName evidence="8">TPI</shortName>
        <ecNumber evidence="8 9">5.3.1.1</ecNumber>
    </recommendedName>
    <alternativeName>
        <fullName evidence="8">Triose-phosphate isomerase</fullName>
    </alternativeName>
</protein>
<dbReference type="InterPro" id="IPR000652">
    <property type="entry name" value="Triosephosphate_isomerase"/>
</dbReference>
<dbReference type="NCBIfam" id="TIGR00419">
    <property type="entry name" value="tim"/>
    <property type="match status" value="1"/>
</dbReference>
<comment type="subunit">
    <text evidence="8 9">Homodimer.</text>
</comment>
<dbReference type="UniPathway" id="UPA00138"/>
<dbReference type="GO" id="GO:0019563">
    <property type="term" value="P:glycerol catabolic process"/>
    <property type="evidence" value="ECO:0007669"/>
    <property type="project" value="TreeGrafter"/>
</dbReference>
<evidence type="ECO:0000256" key="3">
    <source>
        <dbReference type="ARBA" id="ARBA00007422"/>
    </source>
</evidence>
<evidence type="ECO:0000256" key="7">
    <source>
        <dbReference type="ARBA" id="ARBA00023235"/>
    </source>
</evidence>
<keyword evidence="6 8" id="KW-0324">Glycolysis</keyword>
<dbReference type="PANTHER" id="PTHR21139">
    <property type="entry name" value="TRIOSEPHOSPHATE ISOMERASE"/>
    <property type="match status" value="1"/>
</dbReference>
<keyword evidence="4 8" id="KW-0312">Gluconeogenesis</keyword>
<comment type="caution">
    <text evidence="8">Lacks conserved residue(s) required for the propagation of feature annotation.</text>
</comment>
<comment type="function">
    <text evidence="8">Involved in the gluconeogenesis. Catalyzes stereospecifically the conversion of dihydroxyacetone phosphate (DHAP) to D-glyceraldehyde-3-phosphate (G3P).</text>
</comment>
<comment type="pathway">
    <text evidence="1 8 9">Carbohydrate degradation; glycolysis; D-glyceraldehyde 3-phosphate from glycerone phosphate: step 1/1.</text>
</comment>
<dbReference type="InterPro" id="IPR020861">
    <property type="entry name" value="Triosephosphate_isomerase_AS"/>
</dbReference>
<dbReference type="RefSeq" id="WP_158350576.1">
    <property type="nucleotide sequence ID" value="NZ_CP032999.1"/>
</dbReference>
<dbReference type="GO" id="GO:0005829">
    <property type="term" value="C:cytosol"/>
    <property type="evidence" value="ECO:0007669"/>
    <property type="project" value="TreeGrafter"/>
</dbReference>
<feature type="binding site" evidence="8">
    <location>
        <position position="213"/>
    </location>
    <ligand>
        <name>substrate</name>
    </ligand>
</feature>
<evidence type="ECO:0000313" key="10">
    <source>
        <dbReference type="EMBL" id="QCI26003.1"/>
    </source>
</evidence>
<feature type="active site" description="Proton acceptor" evidence="8">
    <location>
        <position position="168"/>
    </location>
</feature>
<dbReference type="EC" id="5.3.1.1" evidence="8 9"/>
<feature type="binding site" evidence="8">
    <location>
        <position position="174"/>
    </location>
    <ligand>
        <name>substrate</name>
    </ligand>
</feature>
<comment type="pathway">
    <text evidence="2">Carbohydrate metabolism; erythritol degradation.</text>
</comment>
<dbReference type="PROSITE" id="PS51440">
    <property type="entry name" value="TIM_2"/>
    <property type="match status" value="1"/>
</dbReference>
<evidence type="ECO:0000256" key="9">
    <source>
        <dbReference type="RuleBase" id="RU363013"/>
    </source>
</evidence>
<dbReference type="Pfam" id="PF00121">
    <property type="entry name" value="TIM"/>
    <property type="match status" value="1"/>
</dbReference>
<dbReference type="CDD" id="cd00311">
    <property type="entry name" value="TIM"/>
    <property type="match status" value="1"/>
</dbReference>
<dbReference type="Proteomes" id="UP000298685">
    <property type="component" value="Chromosome"/>
</dbReference>
<evidence type="ECO:0000256" key="6">
    <source>
        <dbReference type="ARBA" id="ARBA00023152"/>
    </source>
</evidence>
<keyword evidence="5 8" id="KW-0963">Cytoplasm</keyword>
<dbReference type="InterPro" id="IPR013785">
    <property type="entry name" value="Aldolase_TIM"/>
</dbReference>
<reference evidence="10 11" key="1">
    <citation type="submission" date="2018-10" db="EMBL/GenBank/DDBJ databases">
        <title>Comparative functional genomics of the obligate endosymbiont Buchnera aphidicola.</title>
        <authorList>
            <person name="Chong R.A."/>
        </authorList>
    </citation>
    <scope>NUCLEOTIDE SEQUENCE [LARGE SCALE GENOMIC DNA]</scope>
    <source>
        <strain evidence="10 11">Ska</strain>
    </source>
</reference>
<accession>A0A4D6YCZ5</accession>
<dbReference type="FunFam" id="3.20.20.70:FF:000016">
    <property type="entry name" value="Triosephosphate isomerase"/>
    <property type="match status" value="1"/>
</dbReference>
<dbReference type="SUPFAM" id="SSF51351">
    <property type="entry name" value="Triosephosphate isomerase (TIM)"/>
    <property type="match status" value="1"/>
</dbReference>
<proteinExistence type="inferred from homology"/>
<evidence type="ECO:0000256" key="4">
    <source>
        <dbReference type="ARBA" id="ARBA00022432"/>
    </source>
</evidence>
<evidence type="ECO:0000256" key="8">
    <source>
        <dbReference type="HAMAP-Rule" id="MF_00147"/>
    </source>
</evidence>
<dbReference type="GO" id="GO:0004807">
    <property type="term" value="F:triose-phosphate isomerase activity"/>
    <property type="evidence" value="ECO:0007669"/>
    <property type="project" value="UniProtKB-UniRule"/>
</dbReference>
<gene>
    <name evidence="8" type="primary">tpiA</name>
    <name evidence="10" type="ORF">D9V78_01055</name>
</gene>
<comment type="pathway">
    <text evidence="8 9">Carbohydrate biosynthesis; gluconeogenesis.</text>
</comment>
<dbReference type="HAMAP" id="MF_00147_B">
    <property type="entry name" value="TIM_B"/>
    <property type="match status" value="1"/>
</dbReference>
<evidence type="ECO:0000313" key="11">
    <source>
        <dbReference type="Proteomes" id="UP000298685"/>
    </source>
</evidence>
<dbReference type="PANTHER" id="PTHR21139:SF42">
    <property type="entry name" value="TRIOSEPHOSPHATE ISOMERASE"/>
    <property type="match status" value="1"/>
</dbReference>
<comment type="similarity">
    <text evidence="3 8 9">Belongs to the triosephosphate isomerase family.</text>
</comment>
<evidence type="ECO:0000256" key="1">
    <source>
        <dbReference type="ARBA" id="ARBA00004680"/>
    </source>
</evidence>
<comment type="subcellular location">
    <subcellularLocation>
        <location evidence="8 9">Cytoplasm</location>
    </subcellularLocation>
</comment>
<dbReference type="InterPro" id="IPR035990">
    <property type="entry name" value="TIM_sf"/>
</dbReference>
<dbReference type="PROSITE" id="PS00171">
    <property type="entry name" value="TIM_1"/>
    <property type="match status" value="1"/>
</dbReference>
<comment type="catalytic activity">
    <reaction evidence="8 9">
        <text>D-glyceraldehyde 3-phosphate = dihydroxyacetone phosphate</text>
        <dbReference type="Rhea" id="RHEA:18585"/>
        <dbReference type="ChEBI" id="CHEBI:57642"/>
        <dbReference type="ChEBI" id="CHEBI:59776"/>
        <dbReference type="EC" id="5.3.1.1"/>
    </reaction>
</comment>
<dbReference type="GO" id="GO:0046166">
    <property type="term" value="P:glyceraldehyde-3-phosphate biosynthetic process"/>
    <property type="evidence" value="ECO:0007669"/>
    <property type="project" value="TreeGrafter"/>
</dbReference>
<name>A0A4D6YCZ5_9GAMM</name>
<feature type="binding site" evidence="8">
    <location>
        <begin position="9"/>
        <end position="11"/>
    </location>
    <ligand>
        <name>substrate</name>
    </ligand>
</feature>
<feature type="active site" description="Electrophile" evidence="8">
    <location>
        <position position="96"/>
    </location>
</feature>
<dbReference type="UniPathway" id="UPA00109">
    <property type="reaction ID" value="UER00189"/>
</dbReference>
<dbReference type="InterPro" id="IPR022896">
    <property type="entry name" value="TrioseP_Isoase_bac/euk"/>
</dbReference>
<dbReference type="GO" id="GO:0006094">
    <property type="term" value="P:gluconeogenesis"/>
    <property type="evidence" value="ECO:0007669"/>
    <property type="project" value="UniProtKB-UniRule"/>
</dbReference>
<organism evidence="10 11">
    <name type="scientific">Buchnera aphidicola</name>
    <name type="common">Sarucallis kahawaluokalani</name>
    <dbReference type="NCBI Taxonomy" id="1241878"/>
    <lineage>
        <taxon>Bacteria</taxon>
        <taxon>Pseudomonadati</taxon>
        <taxon>Pseudomonadota</taxon>
        <taxon>Gammaproteobacteria</taxon>
        <taxon>Enterobacterales</taxon>
        <taxon>Erwiniaceae</taxon>
        <taxon>Buchnera</taxon>
    </lineage>
</organism>